<reference evidence="4" key="1">
    <citation type="journal article" date="2019" name="Int. J. Syst. Evol. Microbiol.">
        <title>The Global Catalogue of Microorganisms (GCM) 10K type strain sequencing project: providing services to taxonomists for standard genome sequencing and annotation.</title>
        <authorList>
            <consortium name="The Broad Institute Genomics Platform"/>
            <consortium name="The Broad Institute Genome Sequencing Center for Infectious Disease"/>
            <person name="Wu L."/>
            <person name="Ma J."/>
        </authorList>
    </citation>
    <scope>NUCLEOTIDE SEQUENCE [LARGE SCALE GENOMIC DNA]</scope>
    <source>
        <strain evidence="4">CCM 8903</strain>
    </source>
</reference>
<sequence length="128" mass="13857">MTKSLTRGLTTIAAVFTLSAGLAACGSQTKATAKPAAKAKIKLVVGKKTLSEQKITITKKETVMQAMQKHYQVKVKKGFITSINGHQQDPATQTYWMYRVNGKMAAKGANQLTVKKGDQITWTLAATK</sequence>
<organism evidence="3 4">
    <name type="scientific">Lacticaseibacillus baoqingensis</name>
    <dbReference type="NCBI Taxonomy" id="2486013"/>
    <lineage>
        <taxon>Bacteria</taxon>
        <taxon>Bacillati</taxon>
        <taxon>Bacillota</taxon>
        <taxon>Bacilli</taxon>
        <taxon>Lactobacillales</taxon>
        <taxon>Lactobacillaceae</taxon>
        <taxon>Lacticaseibacillus</taxon>
    </lineage>
</organism>
<feature type="domain" description="Transcobalamin-like C-terminal" evidence="2">
    <location>
        <begin position="61"/>
        <end position="124"/>
    </location>
</feature>
<comment type="caution">
    <text evidence="3">The sequence shown here is derived from an EMBL/GenBank/DDBJ whole genome shotgun (WGS) entry which is preliminary data.</text>
</comment>
<evidence type="ECO:0000259" key="2">
    <source>
        <dbReference type="Pfam" id="PF14478"/>
    </source>
</evidence>
<dbReference type="InterPro" id="IPR027954">
    <property type="entry name" value="Transcobalamin-like_C"/>
</dbReference>
<dbReference type="EMBL" id="JBHTON010000005">
    <property type="protein sequence ID" value="MFD1484203.1"/>
    <property type="molecule type" value="Genomic_DNA"/>
</dbReference>
<dbReference type="Proteomes" id="UP001597252">
    <property type="component" value="Unassembled WGS sequence"/>
</dbReference>
<keyword evidence="1" id="KW-0732">Signal</keyword>
<dbReference type="RefSeq" id="WP_125748190.1">
    <property type="nucleotide sequence ID" value="NZ_JBHTON010000005.1"/>
</dbReference>
<dbReference type="Pfam" id="PF14478">
    <property type="entry name" value="DUF4430"/>
    <property type="match status" value="1"/>
</dbReference>
<keyword evidence="4" id="KW-1185">Reference proteome</keyword>
<protein>
    <submittedName>
        <fullName evidence="3">DUF4430 domain-containing protein</fullName>
    </submittedName>
</protein>
<dbReference type="Gene3D" id="2.170.130.30">
    <property type="match status" value="1"/>
</dbReference>
<accession>A0ABW4E4J0</accession>
<feature type="signal peptide" evidence="1">
    <location>
        <begin position="1"/>
        <end position="23"/>
    </location>
</feature>
<feature type="chain" id="PRO_5045064429" evidence="1">
    <location>
        <begin position="24"/>
        <end position="128"/>
    </location>
</feature>
<dbReference type="PROSITE" id="PS51257">
    <property type="entry name" value="PROKAR_LIPOPROTEIN"/>
    <property type="match status" value="1"/>
</dbReference>
<name>A0ABW4E4J0_9LACO</name>
<proteinExistence type="predicted"/>
<evidence type="ECO:0000256" key="1">
    <source>
        <dbReference type="SAM" id="SignalP"/>
    </source>
</evidence>
<evidence type="ECO:0000313" key="4">
    <source>
        <dbReference type="Proteomes" id="UP001597252"/>
    </source>
</evidence>
<gene>
    <name evidence="3" type="ORF">ACFQ5J_03035</name>
</gene>
<evidence type="ECO:0000313" key="3">
    <source>
        <dbReference type="EMBL" id="MFD1484203.1"/>
    </source>
</evidence>